<evidence type="ECO:0000256" key="5">
    <source>
        <dbReference type="ARBA" id="ARBA00022980"/>
    </source>
</evidence>
<dbReference type="SUPFAM" id="SSF57829">
    <property type="entry name" value="Zn-binding ribosomal proteins"/>
    <property type="match status" value="1"/>
</dbReference>
<evidence type="ECO:0000256" key="3">
    <source>
        <dbReference type="ARBA" id="ARBA00022499"/>
    </source>
</evidence>
<dbReference type="PRINTS" id="PR00348">
    <property type="entry name" value="UBIQUITIN"/>
</dbReference>
<dbReference type="InterPro" id="IPR019956">
    <property type="entry name" value="Ubiquitin_dom"/>
</dbReference>
<dbReference type="SUPFAM" id="SSF54236">
    <property type="entry name" value="Ubiquitin-like"/>
    <property type="match status" value="1"/>
</dbReference>
<dbReference type="GO" id="GO:0003735">
    <property type="term" value="F:structural constituent of ribosome"/>
    <property type="evidence" value="ECO:0007669"/>
    <property type="project" value="InterPro"/>
</dbReference>
<evidence type="ECO:0000256" key="6">
    <source>
        <dbReference type="ARBA" id="ARBA00023274"/>
    </source>
</evidence>
<evidence type="ECO:0000256" key="2">
    <source>
        <dbReference type="ARBA" id="ARBA00009891"/>
    </source>
</evidence>
<dbReference type="InterPro" id="IPR011332">
    <property type="entry name" value="Ribosomal_zn-bd"/>
</dbReference>
<dbReference type="InterPro" id="IPR000626">
    <property type="entry name" value="Ubiquitin-like_dom"/>
</dbReference>
<evidence type="ECO:0000256" key="4">
    <source>
        <dbReference type="ARBA" id="ARBA00022833"/>
    </source>
</evidence>
<keyword evidence="5" id="KW-0689">Ribosomal protein</keyword>
<dbReference type="InterPro" id="IPR029071">
    <property type="entry name" value="Ubiquitin-like_domsf"/>
</dbReference>
<dbReference type="InterPro" id="IPR050158">
    <property type="entry name" value="Ubiquitin_ubiquitin-like"/>
</dbReference>
<reference evidence="9" key="1">
    <citation type="submission" date="2022-10" db="EMBL/GenBank/DDBJ databases">
        <title>Genome assembly of Pristionchus species.</title>
        <authorList>
            <person name="Yoshida K."/>
            <person name="Sommer R.J."/>
        </authorList>
    </citation>
    <scope>NUCLEOTIDE SEQUENCE [LARGE SCALE GENOMIC DNA]</scope>
    <source>
        <strain evidence="9">RS5460</strain>
    </source>
</reference>
<sequence>MVVFVKTLEGRTVALDVEASETVLDVKKRIATLEGIEVEDQRIICEGHQLEDDDEVEEESTLYISLRLLGGGKKRKKKVYTTPKRIKHKRKKVKLSVLKFYEVDENGKIRRLRKECTSPTCGGGVFMAAHHNRYYCGKCHGTLVVEEAPAKAGGAKGKKGK</sequence>
<dbReference type="GO" id="GO:0005840">
    <property type="term" value="C:ribosome"/>
    <property type="evidence" value="ECO:0007669"/>
    <property type="project" value="UniProtKB-KW"/>
</dbReference>
<evidence type="ECO:0000313" key="9">
    <source>
        <dbReference type="Proteomes" id="UP001328107"/>
    </source>
</evidence>
<protein>
    <recommendedName>
        <fullName evidence="7">Ubiquitin-like domain-containing protein</fullName>
    </recommendedName>
</protein>
<dbReference type="InterPro" id="IPR002906">
    <property type="entry name" value="Ribosomal_eS31"/>
</dbReference>
<dbReference type="Pfam" id="PF00240">
    <property type="entry name" value="ubiquitin"/>
    <property type="match status" value="1"/>
</dbReference>
<dbReference type="GO" id="GO:0006412">
    <property type="term" value="P:translation"/>
    <property type="evidence" value="ECO:0007669"/>
    <property type="project" value="InterPro"/>
</dbReference>
<gene>
    <name evidence="8" type="ORF">PMAYCL1PPCAC_11897</name>
</gene>
<keyword evidence="9" id="KW-1185">Reference proteome</keyword>
<comment type="caution">
    <text evidence="8">The sequence shown here is derived from an EMBL/GenBank/DDBJ whole genome shotgun (WGS) entry which is preliminary data.</text>
</comment>
<evidence type="ECO:0000259" key="7">
    <source>
        <dbReference type="PROSITE" id="PS50053"/>
    </source>
</evidence>
<keyword evidence="3" id="KW-1017">Isopeptide bond</keyword>
<evidence type="ECO:0000313" key="8">
    <source>
        <dbReference type="EMBL" id="GMR41702.1"/>
    </source>
</evidence>
<dbReference type="Gene3D" id="3.10.20.90">
    <property type="entry name" value="Phosphatidylinositol 3-kinase Catalytic Subunit, Chain A, domain 1"/>
    <property type="match status" value="1"/>
</dbReference>
<dbReference type="Gene3D" id="6.20.50.150">
    <property type="match status" value="1"/>
</dbReference>
<dbReference type="SMART" id="SM00213">
    <property type="entry name" value="UBQ"/>
    <property type="match status" value="1"/>
</dbReference>
<dbReference type="SMART" id="SM01402">
    <property type="entry name" value="Ribosomal_S27"/>
    <property type="match status" value="1"/>
</dbReference>
<comment type="similarity">
    <text evidence="2">In the C-terminal section; belongs to the eukaryotic ribosomal protein eS31 family.</text>
</comment>
<comment type="similarity">
    <text evidence="1">In the N-terminal section; belongs to the ubiquitin family.</text>
</comment>
<proteinExistence type="inferred from homology"/>
<accession>A0AAN5CFD1</accession>
<dbReference type="EMBL" id="BTRK01000003">
    <property type="protein sequence ID" value="GMR41702.1"/>
    <property type="molecule type" value="Genomic_DNA"/>
</dbReference>
<dbReference type="PROSITE" id="PS50053">
    <property type="entry name" value="UBIQUITIN_2"/>
    <property type="match status" value="1"/>
</dbReference>
<dbReference type="GO" id="GO:1990904">
    <property type="term" value="C:ribonucleoprotein complex"/>
    <property type="evidence" value="ECO:0007669"/>
    <property type="project" value="UniProtKB-KW"/>
</dbReference>
<keyword evidence="4" id="KW-0862">Zinc</keyword>
<name>A0AAN5CFD1_9BILA</name>
<dbReference type="PANTHER" id="PTHR10666">
    <property type="entry name" value="UBIQUITIN"/>
    <property type="match status" value="1"/>
</dbReference>
<evidence type="ECO:0000256" key="1">
    <source>
        <dbReference type="ARBA" id="ARBA00008373"/>
    </source>
</evidence>
<dbReference type="Proteomes" id="UP001328107">
    <property type="component" value="Unassembled WGS sequence"/>
</dbReference>
<organism evidence="8 9">
    <name type="scientific">Pristionchus mayeri</name>
    <dbReference type="NCBI Taxonomy" id="1317129"/>
    <lineage>
        <taxon>Eukaryota</taxon>
        <taxon>Metazoa</taxon>
        <taxon>Ecdysozoa</taxon>
        <taxon>Nematoda</taxon>
        <taxon>Chromadorea</taxon>
        <taxon>Rhabditida</taxon>
        <taxon>Rhabditina</taxon>
        <taxon>Diplogasteromorpha</taxon>
        <taxon>Diplogasteroidea</taxon>
        <taxon>Neodiplogasteridae</taxon>
        <taxon>Pristionchus</taxon>
    </lineage>
</organism>
<feature type="domain" description="Ubiquitin-like" evidence="7">
    <location>
        <begin position="1"/>
        <end position="58"/>
    </location>
</feature>
<dbReference type="Pfam" id="PF01599">
    <property type="entry name" value="Ribosomal_S27"/>
    <property type="match status" value="1"/>
</dbReference>
<dbReference type="InterPro" id="IPR038582">
    <property type="entry name" value="Ribosomal_eS31_euk-type_sf"/>
</dbReference>
<dbReference type="AlphaFoldDB" id="A0AAN5CFD1"/>
<keyword evidence="6" id="KW-0687">Ribonucleoprotein</keyword>